<proteinExistence type="predicted"/>
<organism evidence="1 2">
    <name type="scientific">Mycena maculata</name>
    <dbReference type="NCBI Taxonomy" id="230809"/>
    <lineage>
        <taxon>Eukaryota</taxon>
        <taxon>Fungi</taxon>
        <taxon>Dikarya</taxon>
        <taxon>Basidiomycota</taxon>
        <taxon>Agaricomycotina</taxon>
        <taxon>Agaricomycetes</taxon>
        <taxon>Agaricomycetidae</taxon>
        <taxon>Agaricales</taxon>
        <taxon>Marasmiineae</taxon>
        <taxon>Mycenaceae</taxon>
        <taxon>Mycena</taxon>
    </lineage>
</organism>
<comment type="caution">
    <text evidence="1">The sequence shown here is derived from an EMBL/GenBank/DDBJ whole genome shotgun (WGS) entry which is preliminary data.</text>
</comment>
<dbReference type="Proteomes" id="UP001215280">
    <property type="component" value="Unassembled WGS sequence"/>
</dbReference>
<evidence type="ECO:0000313" key="1">
    <source>
        <dbReference type="EMBL" id="KAJ7733223.1"/>
    </source>
</evidence>
<protein>
    <submittedName>
        <fullName evidence="1">Uncharacterized protein</fullName>
    </submittedName>
</protein>
<gene>
    <name evidence="1" type="ORF">DFH07DRAFT_968069</name>
</gene>
<name>A0AAD7I221_9AGAR</name>
<reference evidence="1" key="1">
    <citation type="submission" date="2023-03" db="EMBL/GenBank/DDBJ databases">
        <title>Massive genome expansion in bonnet fungi (Mycena s.s.) driven by repeated elements and novel gene families across ecological guilds.</title>
        <authorList>
            <consortium name="Lawrence Berkeley National Laboratory"/>
            <person name="Harder C.B."/>
            <person name="Miyauchi S."/>
            <person name="Viragh M."/>
            <person name="Kuo A."/>
            <person name="Thoen E."/>
            <person name="Andreopoulos B."/>
            <person name="Lu D."/>
            <person name="Skrede I."/>
            <person name="Drula E."/>
            <person name="Henrissat B."/>
            <person name="Morin E."/>
            <person name="Kohler A."/>
            <person name="Barry K."/>
            <person name="LaButti K."/>
            <person name="Morin E."/>
            <person name="Salamov A."/>
            <person name="Lipzen A."/>
            <person name="Mereny Z."/>
            <person name="Hegedus B."/>
            <person name="Baldrian P."/>
            <person name="Stursova M."/>
            <person name="Weitz H."/>
            <person name="Taylor A."/>
            <person name="Grigoriev I.V."/>
            <person name="Nagy L.G."/>
            <person name="Martin F."/>
            <person name="Kauserud H."/>
        </authorList>
    </citation>
    <scope>NUCLEOTIDE SEQUENCE</scope>
    <source>
        <strain evidence="1">CBHHK188m</strain>
    </source>
</reference>
<dbReference type="EMBL" id="JARJLG010000169">
    <property type="protein sequence ID" value="KAJ7733223.1"/>
    <property type="molecule type" value="Genomic_DNA"/>
</dbReference>
<dbReference type="AlphaFoldDB" id="A0AAD7I221"/>
<accession>A0AAD7I221</accession>
<evidence type="ECO:0000313" key="2">
    <source>
        <dbReference type="Proteomes" id="UP001215280"/>
    </source>
</evidence>
<sequence length="164" mass="18009">MTTKGRKGLSGGQHKERVQVKINWTGAQLAQERCIVSSQLSSLTSAQHATLLGDNAVMTDGAEGSYVKGWQDIDSDDEDALRQLPPGEEGDLHSHAGEADFQAIFDGVRPGRGDLHIRDDRLQKGVDSWNRQMPALVDAERVAQVQRSKYATAKIPPIERLSYT</sequence>
<keyword evidence="2" id="KW-1185">Reference proteome</keyword>